<keyword evidence="5 15" id="KW-0067">ATP-binding</keyword>
<feature type="domain" description="ABC transporter" evidence="14">
    <location>
        <begin position="6"/>
        <end position="258"/>
    </location>
</feature>
<dbReference type="InterPro" id="IPR003439">
    <property type="entry name" value="ABC_transporter-like_ATP-bd"/>
</dbReference>
<dbReference type="Pfam" id="PF00005">
    <property type="entry name" value="ABC_tran"/>
    <property type="match status" value="1"/>
</dbReference>
<evidence type="ECO:0000256" key="6">
    <source>
        <dbReference type="ARBA" id="ARBA00022967"/>
    </source>
</evidence>
<dbReference type="PROSITE" id="PS00211">
    <property type="entry name" value="ABC_TRANSPORTER_1"/>
    <property type="match status" value="1"/>
</dbReference>
<dbReference type="GO" id="GO:0005886">
    <property type="term" value="C:plasma membrane"/>
    <property type="evidence" value="ECO:0007669"/>
    <property type="project" value="UniProtKB-SubCell"/>
</dbReference>
<dbReference type="GO" id="GO:0005524">
    <property type="term" value="F:ATP binding"/>
    <property type="evidence" value="ECO:0007669"/>
    <property type="project" value="UniProtKB-KW"/>
</dbReference>
<evidence type="ECO:0000256" key="13">
    <source>
        <dbReference type="SAM" id="MobiDB-lite"/>
    </source>
</evidence>
<evidence type="ECO:0000256" key="12">
    <source>
        <dbReference type="ARBA" id="ARBA00048610"/>
    </source>
</evidence>
<dbReference type="Proteomes" id="UP000294028">
    <property type="component" value="Unassembled WGS sequence"/>
</dbReference>
<feature type="region of interest" description="Disordered" evidence="13">
    <location>
        <begin position="328"/>
        <end position="369"/>
    </location>
</feature>
<comment type="subunit">
    <text evidence="9">The complex is composed of two ATP-binding proteins (NikD and NikE), two transmembrane proteins (NikB and NikC) and a solute-binding protein (NikA).</text>
</comment>
<gene>
    <name evidence="15" type="ORF">ELS19_18705</name>
</gene>
<name>A0A482T6L5_9EURY</name>
<evidence type="ECO:0000256" key="1">
    <source>
        <dbReference type="ARBA" id="ARBA00004202"/>
    </source>
</evidence>
<dbReference type="InterPro" id="IPR003593">
    <property type="entry name" value="AAA+_ATPase"/>
</dbReference>
<organism evidence="15 16">
    <name type="scientific">Halogeometricum borinquense</name>
    <dbReference type="NCBI Taxonomy" id="60847"/>
    <lineage>
        <taxon>Archaea</taxon>
        <taxon>Methanobacteriati</taxon>
        <taxon>Methanobacteriota</taxon>
        <taxon>Stenosarchaea group</taxon>
        <taxon>Halobacteria</taxon>
        <taxon>Halobacteriales</taxon>
        <taxon>Haloferacaceae</taxon>
        <taxon>Halogeometricum</taxon>
    </lineage>
</organism>
<keyword evidence="7" id="KW-0406">Ion transport</keyword>
<proteinExistence type="predicted"/>
<comment type="subcellular location">
    <subcellularLocation>
        <location evidence="1">Cell membrane</location>
        <topology evidence="1">Peripheral membrane protein</topology>
    </subcellularLocation>
</comment>
<sequence>MTDPLLSVEDLKTHFHTDDGTVYAVDSVSFDVNPGETVAIVGESGSGKTVTSESITKILDMPPGEIVEGTITFDGMDLTEMSEKQLQDIRGNRISHIFQNPQNGLNPVYKVGRQIGETLRIHRDDLPKAEIRDRVIDLLDRTGIPEASSRVDDYPHEFSGGMKQRVLIAMALACDSDLLIADEPTTALDVTIQAQILQLLEDVQAEYNMSIIFVTHDLGVVSEIADRVVVMYAGKVMEKGSVEEVIHNPAHPYTKALIECLPGRGSSMKRIDGALPSVTEPPEGCRFNSRCEHAVSDCSMGDQPQMHAIDGSQTHRASCVYYGPGYDAADLEPPTENSSTSQSERRSNSQSERRSETQRDTRADGGHDA</sequence>
<keyword evidence="8" id="KW-0472">Membrane</keyword>
<evidence type="ECO:0000256" key="8">
    <source>
        <dbReference type="ARBA" id="ARBA00023136"/>
    </source>
</evidence>
<keyword evidence="3" id="KW-1003">Cell membrane</keyword>
<dbReference type="InterPro" id="IPR027417">
    <property type="entry name" value="P-loop_NTPase"/>
</dbReference>
<dbReference type="GO" id="GO:0015413">
    <property type="term" value="F:ABC-type nickel transporter activity"/>
    <property type="evidence" value="ECO:0007669"/>
    <property type="project" value="UniProtKB-EC"/>
</dbReference>
<evidence type="ECO:0000256" key="2">
    <source>
        <dbReference type="ARBA" id="ARBA00022448"/>
    </source>
</evidence>
<dbReference type="RefSeq" id="WP_129786457.1">
    <property type="nucleotide sequence ID" value="NZ_RZHH01000003.1"/>
</dbReference>
<dbReference type="InterPro" id="IPR013563">
    <property type="entry name" value="Oligopep_ABC_C"/>
</dbReference>
<dbReference type="Pfam" id="PF08352">
    <property type="entry name" value="oligo_HPY"/>
    <property type="match status" value="1"/>
</dbReference>
<evidence type="ECO:0000256" key="7">
    <source>
        <dbReference type="ARBA" id="ARBA00023065"/>
    </source>
</evidence>
<comment type="catalytic activity">
    <reaction evidence="12">
        <text>Ni(2+)(out) + ATP + H2O = Ni(2+)(in) + ADP + phosphate + H(+)</text>
        <dbReference type="Rhea" id="RHEA:15557"/>
        <dbReference type="ChEBI" id="CHEBI:15377"/>
        <dbReference type="ChEBI" id="CHEBI:15378"/>
        <dbReference type="ChEBI" id="CHEBI:30616"/>
        <dbReference type="ChEBI" id="CHEBI:43474"/>
        <dbReference type="ChEBI" id="CHEBI:49786"/>
        <dbReference type="ChEBI" id="CHEBI:456216"/>
        <dbReference type="EC" id="7.2.2.11"/>
    </reaction>
    <physiologicalReaction direction="left-to-right" evidence="12">
        <dbReference type="Rhea" id="RHEA:15558"/>
    </physiologicalReaction>
</comment>
<evidence type="ECO:0000259" key="14">
    <source>
        <dbReference type="PROSITE" id="PS50893"/>
    </source>
</evidence>
<dbReference type="CDD" id="cd03257">
    <property type="entry name" value="ABC_NikE_OppD_transporters"/>
    <property type="match status" value="1"/>
</dbReference>
<dbReference type="AlphaFoldDB" id="A0A482T6L5"/>
<protein>
    <recommendedName>
        <fullName evidence="11">Nickel import system ATP-binding protein NikD</fullName>
        <ecNumber evidence="10">7.2.2.11</ecNumber>
    </recommendedName>
</protein>
<comment type="caution">
    <text evidence="15">The sequence shown here is derived from an EMBL/GenBank/DDBJ whole genome shotgun (WGS) entry which is preliminary data.</text>
</comment>
<evidence type="ECO:0000256" key="4">
    <source>
        <dbReference type="ARBA" id="ARBA00022741"/>
    </source>
</evidence>
<reference evidence="15 16" key="1">
    <citation type="submission" date="2018-12" db="EMBL/GenBank/DDBJ databases">
        <title>Genome analysis provides insights into bioremediation potentialities of Halogeometricum borinquense strain N11.</title>
        <authorList>
            <person name="Najjari A."/>
            <person name="Youssef N."/>
            <person name="Fhoula I."/>
            <person name="Ben Dhia O."/>
            <person name="Mahjoubi M."/>
            <person name="Ouzari H.I."/>
            <person name="Cherif A."/>
        </authorList>
    </citation>
    <scope>NUCLEOTIDE SEQUENCE [LARGE SCALE GENOMIC DNA]</scope>
    <source>
        <strain evidence="15 16">N11</strain>
    </source>
</reference>
<evidence type="ECO:0000256" key="5">
    <source>
        <dbReference type="ARBA" id="ARBA00022840"/>
    </source>
</evidence>
<dbReference type="InterPro" id="IPR050388">
    <property type="entry name" value="ABC_Ni/Peptide_Import"/>
</dbReference>
<dbReference type="Gene3D" id="3.40.50.300">
    <property type="entry name" value="P-loop containing nucleotide triphosphate hydrolases"/>
    <property type="match status" value="1"/>
</dbReference>
<accession>A0A482T6L5</accession>
<dbReference type="NCBIfam" id="TIGR01727">
    <property type="entry name" value="oligo_HPY"/>
    <property type="match status" value="1"/>
</dbReference>
<evidence type="ECO:0000313" key="15">
    <source>
        <dbReference type="EMBL" id="RYJ08537.1"/>
    </source>
</evidence>
<dbReference type="GO" id="GO:0016887">
    <property type="term" value="F:ATP hydrolysis activity"/>
    <property type="evidence" value="ECO:0007669"/>
    <property type="project" value="InterPro"/>
</dbReference>
<evidence type="ECO:0000256" key="9">
    <source>
        <dbReference type="ARBA" id="ARBA00038669"/>
    </source>
</evidence>
<dbReference type="GO" id="GO:0015833">
    <property type="term" value="P:peptide transport"/>
    <property type="evidence" value="ECO:0007669"/>
    <property type="project" value="InterPro"/>
</dbReference>
<dbReference type="InterPro" id="IPR017871">
    <property type="entry name" value="ABC_transporter-like_CS"/>
</dbReference>
<feature type="compositionally biased region" description="Basic and acidic residues" evidence="13">
    <location>
        <begin position="343"/>
        <end position="369"/>
    </location>
</feature>
<keyword evidence="6" id="KW-1278">Translocase</keyword>
<dbReference type="EMBL" id="RZHH01000003">
    <property type="protein sequence ID" value="RYJ08537.1"/>
    <property type="molecule type" value="Genomic_DNA"/>
</dbReference>
<dbReference type="EC" id="7.2.2.11" evidence="10"/>
<dbReference type="SMART" id="SM00382">
    <property type="entry name" value="AAA"/>
    <property type="match status" value="1"/>
</dbReference>
<evidence type="ECO:0000256" key="11">
    <source>
        <dbReference type="ARBA" id="ARBA00044143"/>
    </source>
</evidence>
<evidence type="ECO:0000313" key="16">
    <source>
        <dbReference type="Proteomes" id="UP000294028"/>
    </source>
</evidence>
<dbReference type="PROSITE" id="PS50893">
    <property type="entry name" value="ABC_TRANSPORTER_2"/>
    <property type="match status" value="1"/>
</dbReference>
<keyword evidence="2" id="KW-0813">Transport</keyword>
<dbReference type="SUPFAM" id="SSF52540">
    <property type="entry name" value="P-loop containing nucleoside triphosphate hydrolases"/>
    <property type="match status" value="1"/>
</dbReference>
<keyword evidence="4" id="KW-0547">Nucleotide-binding</keyword>
<dbReference type="PANTHER" id="PTHR43297:SF13">
    <property type="entry name" value="NICKEL ABC TRANSPORTER, ATP-BINDING PROTEIN"/>
    <property type="match status" value="1"/>
</dbReference>
<evidence type="ECO:0000256" key="10">
    <source>
        <dbReference type="ARBA" id="ARBA00039098"/>
    </source>
</evidence>
<evidence type="ECO:0000256" key="3">
    <source>
        <dbReference type="ARBA" id="ARBA00022475"/>
    </source>
</evidence>
<dbReference type="FunFam" id="3.40.50.300:FF:000016">
    <property type="entry name" value="Oligopeptide ABC transporter ATP-binding component"/>
    <property type="match status" value="1"/>
</dbReference>
<dbReference type="PANTHER" id="PTHR43297">
    <property type="entry name" value="OLIGOPEPTIDE TRANSPORT ATP-BINDING PROTEIN APPD"/>
    <property type="match status" value="1"/>
</dbReference>